<comment type="caution">
    <text evidence="2">The sequence shown here is derived from an EMBL/GenBank/DDBJ whole genome shotgun (WGS) entry which is preliminary data.</text>
</comment>
<accession>A0A5D0HXZ6</accession>
<dbReference type="OrthoDB" id="1434565at2"/>
<keyword evidence="3" id="KW-1185">Reference proteome</keyword>
<dbReference type="Gene3D" id="3.60.10.10">
    <property type="entry name" value="Endonuclease/exonuclease/phosphatase"/>
    <property type="match status" value="1"/>
</dbReference>
<dbReference type="InterPro" id="IPR005135">
    <property type="entry name" value="Endo/exonuclease/phosphatase"/>
</dbReference>
<keyword evidence="2" id="KW-0378">Hydrolase</keyword>
<keyword evidence="2" id="KW-0255">Endonuclease</keyword>
<dbReference type="AlphaFoldDB" id="A0A5D0HXZ6"/>
<dbReference type="InterPro" id="IPR036691">
    <property type="entry name" value="Endo/exonu/phosph_ase_sf"/>
</dbReference>
<dbReference type="EMBL" id="VSDQ01000679">
    <property type="protein sequence ID" value="TYA74322.1"/>
    <property type="molecule type" value="Genomic_DNA"/>
</dbReference>
<organism evidence="2 3">
    <name type="scientific">Seonamhaeicola marinus</name>
    <dbReference type="NCBI Taxonomy" id="1912246"/>
    <lineage>
        <taxon>Bacteria</taxon>
        <taxon>Pseudomonadati</taxon>
        <taxon>Bacteroidota</taxon>
        <taxon>Flavobacteriia</taxon>
        <taxon>Flavobacteriales</taxon>
        <taxon>Flavobacteriaceae</taxon>
    </lineage>
</organism>
<name>A0A5D0HXZ6_9FLAO</name>
<dbReference type="SUPFAM" id="SSF56219">
    <property type="entry name" value="DNase I-like"/>
    <property type="match status" value="1"/>
</dbReference>
<dbReference type="Proteomes" id="UP000323930">
    <property type="component" value="Unassembled WGS sequence"/>
</dbReference>
<sequence>MFNFWLKSSYYKNDYKEEKGFEVLLWNAARINGLDEAISENGNDSDVIVLIEYDKENRLNIETSYPNYYFYLSKEGIGVFSKTPIKIVKESTSNSNSTVLNFKTNEYNFYAVDVSANILNSRKEALLYVESKINVDKKTIVLGDFNTPTESVHFHFFKEKFKNAFSEKGNGFRETWFWNIPLLSLDHIWISKELNILNTMKICTWKSDHVLVKTIVRE</sequence>
<dbReference type="GO" id="GO:0004519">
    <property type="term" value="F:endonuclease activity"/>
    <property type="evidence" value="ECO:0007669"/>
    <property type="project" value="UniProtKB-KW"/>
</dbReference>
<dbReference type="GO" id="GO:0004527">
    <property type="term" value="F:exonuclease activity"/>
    <property type="evidence" value="ECO:0007669"/>
    <property type="project" value="UniProtKB-KW"/>
</dbReference>
<reference evidence="2 3" key="1">
    <citation type="submission" date="2019-08" db="EMBL/GenBank/DDBJ databases">
        <title>Seonamhaeicola sediminis sp. nov., isolated from marine sediment.</title>
        <authorList>
            <person name="Cao W.R."/>
        </authorList>
    </citation>
    <scope>NUCLEOTIDE SEQUENCE [LARGE SCALE GENOMIC DNA]</scope>
    <source>
        <strain evidence="2 3">B011</strain>
    </source>
</reference>
<evidence type="ECO:0000259" key="1">
    <source>
        <dbReference type="Pfam" id="PF03372"/>
    </source>
</evidence>
<keyword evidence="2" id="KW-0540">Nuclease</keyword>
<evidence type="ECO:0000313" key="3">
    <source>
        <dbReference type="Proteomes" id="UP000323930"/>
    </source>
</evidence>
<dbReference type="Pfam" id="PF03372">
    <property type="entry name" value="Exo_endo_phos"/>
    <property type="match status" value="1"/>
</dbReference>
<evidence type="ECO:0000313" key="2">
    <source>
        <dbReference type="EMBL" id="TYA74322.1"/>
    </source>
</evidence>
<gene>
    <name evidence="2" type="ORF">FUA24_13420</name>
</gene>
<feature type="domain" description="Endonuclease/exonuclease/phosphatase" evidence="1">
    <location>
        <begin position="26"/>
        <end position="209"/>
    </location>
</feature>
<keyword evidence="2" id="KW-0269">Exonuclease</keyword>
<proteinExistence type="predicted"/>
<dbReference type="RefSeq" id="WP_148543141.1">
    <property type="nucleotide sequence ID" value="NZ_VSDQ01000679.1"/>
</dbReference>
<protein>
    <submittedName>
        <fullName evidence="2">Endonuclease/exonuclease/phosphatase family protein</fullName>
    </submittedName>
</protein>